<keyword evidence="2" id="KW-1185">Reference proteome</keyword>
<reference evidence="2" key="1">
    <citation type="journal article" date="2019" name="Int. J. Syst. Evol. Microbiol.">
        <title>The Global Catalogue of Microorganisms (GCM) 10K type strain sequencing project: providing services to taxonomists for standard genome sequencing and annotation.</title>
        <authorList>
            <consortium name="The Broad Institute Genomics Platform"/>
            <consortium name="The Broad Institute Genome Sequencing Center for Infectious Disease"/>
            <person name="Wu L."/>
            <person name="Ma J."/>
        </authorList>
    </citation>
    <scope>NUCLEOTIDE SEQUENCE [LARGE SCALE GENOMIC DNA]</scope>
    <source>
        <strain evidence="2">CCUG 58127</strain>
    </source>
</reference>
<comment type="caution">
    <text evidence="1">The sequence shown here is derived from an EMBL/GenBank/DDBJ whole genome shotgun (WGS) entry which is preliminary data.</text>
</comment>
<gene>
    <name evidence="1" type="ORF">ACFQDH_00755</name>
</gene>
<sequence length="155" mass="17006">MSQQPRAQKLRFQGAVNRVMRTLLRVPIISKLPGQRLVLLEIVGRRSGKHFELPVAYTRQGADLLVGTPFAWGRNLSTGDTIDIVLMGKPQQAAVVAYTDHDGVIEAYGAMCRDNKAFANFNKVGIDKQGTPDPADLEAAWKAGARAFRLTPHVP</sequence>
<proteinExistence type="predicted"/>
<organism evidence="1 2">
    <name type="scientific">Flexivirga alba</name>
    <dbReference type="NCBI Taxonomy" id="702742"/>
    <lineage>
        <taxon>Bacteria</taxon>
        <taxon>Bacillati</taxon>
        <taxon>Actinomycetota</taxon>
        <taxon>Actinomycetes</taxon>
        <taxon>Micrococcales</taxon>
        <taxon>Dermacoccaceae</taxon>
        <taxon>Flexivirga</taxon>
    </lineage>
</organism>
<dbReference type="EMBL" id="JBHSWH010000001">
    <property type="protein sequence ID" value="MFC6703838.1"/>
    <property type="molecule type" value="Genomic_DNA"/>
</dbReference>
<evidence type="ECO:0008006" key="3">
    <source>
        <dbReference type="Google" id="ProtNLM"/>
    </source>
</evidence>
<name>A0ABW2AAN6_9MICO</name>
<dbReference type="Proteomes" id="UP001596298">
    <property type="component" value="Unassembled WGS sequence"/>
</dbReference>
<accession>A0ABW2AAN6</accession>
<dbReference type="InterPro" id="IPR012349">
    <property type="entry name" value="Split_barrel_FMN-bd"/>
</dbReference>
<evidence type="ECO:0000313" key="1">
    <source>
        <dbReference type="EMBL" id="MFC6703838.1"/>
    </source>
</evidence>
<evidence type="ECO:0000313" key="2">
    <source>
        <dbReference type="Proteomes" id="UP001596298"/>
    </source>
</evidence>
<dbReference type="RefSeq" id="WP_382404937.1">
    <property type="nucleotide sequence ID" value="NZ_JBHSWH010000001.1"/>
</dbReference>
<protein>
    <recommendedName>
        <fullName evidence="3">DUF385 domain-containing protein</fullName>
    </recommendedName>
</protein>
<dbReference type="Gene3D" id="2.30.110.10">
    <property type="entry name" value="Electron Transport, Fmn-binding Protein, Chain A"/>
    <property type="match status" value="1"/>
</dbReference>